<comment type="similarity">
    <text evidence="1">Belongs to the helicase family.</text>
</comment>
<keyword evidence="1" id="KW-0547">Nucleotide-binding</keyword>
<gene>
    <name evidence="4" type="ORF">SMN809_LOCUS5676</name>
</gene>
<dbReference type="InterPro" id="IPR051055">
    <property type="entry name" value="PIF1_helicase"/>
</dbReference>
<dbReference type="GO" id="GO:0016787">
    <property type="term" value="F:hydrolase activity"/>
    <property type="evidence" value="ECO:0007669"/>
    <property type="project" value="UniProtKB-KW"/>
</dbReference>
<evidence type="ECO:0000313" key="4">
    <source>
        <dbReference type="EMBL" id="CAF3882349.1"/>
    </source>
</evidence>
<feature type="transmembrane region" description="Helical" evidence="2">
    <location>
        <begin position="981"/>
        <end position="1004"/>
    </location>
</feature>
<sequence>MPRVLVKNSSIDTFTGQITMRRSHPWINNFNEWLISACRSNMDIKFIWTGNDAKALVYYITDYVTKSSLAFYDMFALAQNVLNPSSSNNRCYNMIASHQEVSGVQVASYLMNYGDHYTTHTFKNLFLISIEHYLQAELMKARLSEKTIDQEATGDMSTLFYEDREEEAKETEEQVLLEPTQTTNGQSYVMVNTRLDYQHRSKDLTALCLYEFVSLFHKKLIDKSDRRLLKNTTASEGQRLNTEGTKMNERHTFANLHPQSSSHILIKRANPVVPVLLGPQIPRREREDTRERYCRVLLTLFVPWRSVNDLCALQQTWSQALEVRKLEIAADALKIIENIQLLHECKNDRDEHLHQVIAEAQADIKIDPILIPSCYEDDENNPEDNPEELLQMLSLVDETTTKAYSASLSSPEQRYLFDALEAIDKTKRFGSLNDDFNTFTVAHSHHTAMVKEWKRDIEMRRDQARNYLISGEDSLEVRDDEMQVEVMTSEIPTSPSKVNTTVVPAVTATISVTLPTKSDIIRNFTLNTEQKFAFMIITSHLDGDSQLPTGTNENQLLMCVPGCGGTGKSQLIRAITNYFQATMRRKMLRKLAPTSIAAAEIDGLTIHSFLGESRKNSKKRQVRTFRPGDTKLENEWRHVKYLIIDEMSMLGLSLLARLNRIVKTAKHINTDVPFGGINVIFFGDYLQYSPVLDKPLYHSGTSTQQYTERQIEMQCAQKVISQINCVVQLEQQMRTEDTRYLELLNRLRDGKSTIEDYELLCTRVIGTPNLKTYLQQDPWNEAPILVFRNTLRTQINNRAVLNKATEMKLRPIICVAQDYVRNAAISDVRLRKAILELPDNKTEHLPGYLPLVPGMPVLLTENIATELGLSNGTRGIFRQLVYDEVCDNIQFDETIFPKHTKFITHPKYALVEFSSCKLDSGLRDLQTKIIPISVNRLNLLSNIYSRNPFCDMNPKYTNEWVTLPSQIMEKKCGLAFSSQELLDIIIVLSSLILLCLLAGIWVTCSMSRGEDAKQHNQTSRHDNKDMKALANVLDEITDASMYNNSSTSSLFDLFDTIDHIYTRVNSSSYYQSLFIKKLIDKKFAGLCVTILNLNSDELMHCHNKWQAFTCALHGLNSYMDVSQELCQDALQAGIIHSLAPLLLQTSYLEILETNNSILSLFQTITRIFLHIAEIDELKHYLENYDCCKVCINDRIVAQIGNDKIIKYPFNIHDSSILFRLYYDASTSKDKTAHGIDQSELLNGFLALGQLETKYYNGANN</sequence>
<comment type="catalytic activity">
    <reaction evidence="1">
        <text>ATP + H2O = ADP + phosphate + H(+)</text>
        <dbReference type="Rhea" id="RHEA:13065"/>
        <dbReference type="ChEBI" id="CHEBI:15377"/>
        <dbReference type="ChEBI" id="CHEBI:15378"/>
        <dbReference type="ChEBI" id="CHEBI:30616"/>
        <dbReference type="ChEBI" id="CHEBI:43474"/>
        <dbReference type="ChEBI" id="CHEBI:456216"/>
        <dbReference type="EC" id="5.6.2.3"/>
    </reaction>
</comment>
<keyword evidence="1" id="KW-0347">Helicase</keyword>
<dbReference type="GO" id="GO:0043139">
    <property type="term" value="F:5'-3' DNA helicase activity"/>
    <property type="evidence" value="ECO:0007669"/>
    <property type="project" value="UniProtKB-EC"/>
</dbReference>
<dbReference type="InterPro" id="IPR010285">
    <property type="entry name" value="DNA_helicase_pif1-like_DEAD"/>
</dbReference>
<dbReference type="PANTHER" id="PTHR47642:SF5">
    <property type="entry name" value="ATP-DEPENDENT DNA HELICASE"/>
    <property type="match status" value="1"/>
</dbReference>
<keyword evidence="1" id="KW-0067">ATP-binding</keyword>
<keyword evidence="1" id="KW-0234">DNA repair</keyword>
<keyword evidence="2" id="KW-0812">Transmembrane</keyword>
<dbReference type="AlphaFoldDB" id="A0A8S2L3R2"/>
<proteinExistence type="inferred from homology"/>
<dbReference type="SUPFAM" id="SSF52540">
    <property type="entry name" value="P-loop containing nucleoside triphosphate hydrolases"/>
    <property type="match status" value="2"/>
</dbReference>
<comment type="cofactor">
    <cofactor evidence="1">
        <name>Mg(2+)</name>
        <dbReference type="ChEBI" id="CHEBI:18420"/>
    </cofactor>
</comment>
<keyword evidence="2" id="KW-1133">Transmembrane helix</keyword>
<evidence type="ECO:0000313" key="5">
    <source>
        <dbReference type="Proteomes" id="UP000676336"/>
    </source>
</evidence>
<dbReference type="EMBL" id="CAJOBI010001454">
    <property type="protein sequence ID" value="CAF3882349.1"/>
    <property type="molecule type" value="Genomic_DNA"/>
</dbReference>
<organism evidence="4 5">
    <name type="scientific">Rotaria magnacalcarata</name>
    <dbReference type="NCBI Taxonomy" id="392030"/>
    <lineage>
        <taxon>Eukaryota</taxon>
        <taxon>Metazoa</taxon>
        <taxon>Spiralia</taxon>
        <taxon>Gnathifera</taxon>
        <taxon>Rotifera</taxon>
        <taxon>Eurotatoria</taxon>
        <taxon>Bdelloidea</taxon>
        <taxon>Philodinida</taxon>
        <taxon>Philodinidae</taxon>
        <taxon>Rotaria</taxon>
    </lineage>
</organism>
<dbReference type="Proteomes" id="UP000676336">
    <property type="component" value="Unassembled WGS sequence"/>
</dbReference>
<keyword evidence="1" id="KW-0378">Hydrolase</keyword>
<dbReference type="GO" id="GO:0006310">
    <property type="term" value="P:DNA recombination"/>
    <property type="evidence" value="ECO:0007669"/>
    <property type="project" value="UniProtKB-KW"/>
</dbReference>
<dbReference type="InterPro" id="IPR027417">
    <property type="entry name" value="P-loop_NTPase"/>
</dbReference>
<comment type="caution">
    <text evidence="4">The sequence shown here is derived from an EMBL/GenBank/DDBJ whole genome shotgun (WGS) entry which is preliminary data.</text>
</comment>
<name>A0A8S2L3R2_9BILA</name>
<dbReference type="PANTHER" id="PTHR47642">
    <property type="entry name" value="ATP-DEPENDENT DNA HELICASE"/>
    <property type="match status" value="1"/>
</dbReference>
<dbReference type="GO" id="GO:0005524">
    <property type="term" value="F:ATP binding"/>
    <property type="evidence" value="ECO:0007669"/>
    <property type="project" value="UniProtKB-KW"/>
</dbReference>
<keyword evidence="2" id="KW-0472">Membrane</keyword>
<evidence type="ECO:0000256" key="2">
    <source>
        <dbReference type="SAM" id="Phobius"/>
    </source>
</evidence>
<protein>
    <recommendedName>
        <fullName evidence="1">ATP-dependent DNA helicase</fullName>
        <ecNumber evidence="1">5.6.2.3</ecNumber>
    </recommendedName>
</protein>
<accession>A0A8S2L3R2</accession>
<evidence type="ECO:0000256" key="1">
    <source>
        <dbReference type="RuleBase" id="RU363044"/>
    </source>
</evidence>
<keyword evidence="1" id="KW-0233">DNA recombination</keyword>
<feature type="domain" description="DNA helicase Pif1-like DEAD-box helicase" evidence="3">
    <location>
        <begin position="551"/>
        <end position="754"/>
    </location>
</feature>
<dbReference type="Gene3D" id="3.40.50.300">
    <property type="entry name" value="P-loop containing nucleotide triphosphate hydrolases"/>
    <property type="match status" value="1"/>
</dbReference>
<dbReference type="EC" id="5.6.2.3" evidence="1"/>
<dbReference type="GO" id="GO:0000723">
    <property type="term" value="P:telomere maintenance"/>
    <property type="evidence" value="ECO:0007669"/>
    <property type="project" value="InterPro"/>
</dbReference>
<dbReference type="GO" id="GO:0006281">
    <property type="term" value="P:DNA repair"/>
    <property type="evidence" value="ECO:0007669"/>
    <property type="project" value="UniProtKB-KW"/>
</dbReference>
<reference evidence="4" key="1">
    <citation type="submission" date="2021-02" db="EMBL/GenBank/DDBJ databases">
        <authorList>
            <person name="Nowell W R."/>
        </authorList>
    </citation>
    <scope>NUCLEOTIDE SEQUENCE</scope>
</reference>
<evidence type="ECO:0000259" key="3">
    <source>
        <dbReference type="Pfam" id="PF05970"/>
    </source>
</evidence>
<keyword evidence="1" id="KW-0227">DNA damage</keyword>
<dbReference type="Pfam" id="PF05970">
    <property type="entry name" value="PIF1"/>
    <property type="match status" value="1"/>
</dbReference>